<feature type="region of interest" description="Disordered" evidence="1">
    <location>
        <begin position="112"/>
        <end position="157"/>
    </location>
</feature>
<dbReference type="Proteomes" id="UP001310594">
    <property type="component" value="Unassembled WGS sequence"/>
</dbReference>
<feature type="compositionally biased region" description="Basic and acidic residues" evidence="1">
    <location>
        <begin position="7"/>
        <end position="23"/>
    </location>
</feature>
<evidence type="ECO:0000313" key="2">
    <source>
        <dbReference type="EMBL" id="KAK5702643.1"/>
    </source>
</evidence>
<name>A0AAN7WCR7_9PEZI</name>
<protein>
    <recommendedName>
        <fullName evidence="4">BZIP domain-containing protein</fullName>
    </recommendedName>
</protein>
<sequence length="268" mass="29636">MSDAGDDEHKRTANLARIRDNQRRSRARRKEYLSEIEAKYRTCEQTGAEASAEIQQAARRVLEENKRLRELLKHQGLSDTEIDKFLYERPENPQYPSATTVALENMIGQRRPCGPGSTCSTSSSIQDAVQGSSASSAQQCQTPYPRNLTSPPSTASSGMHTPIAIHAPAFQHHPAQTYDAGSVVDVPDGHRMNYDDPFIWNEQYAMPNIPVPTETSSCYVAADAIRSIKPDVGYSLEMELGCGDGRECHVPNTQIFSIMDRYSSGPIG</sequence>
<gene>
    <name evidence="2" type="ORF">LTR97_003589</name>
</gene>
<comment type="caution">
    <text evidence="2">The sequence shown here is derived from an EMBL/GenBank/DDBJ whole genome shotgun (WGS) entry which is preliminary data.</text>
</comment>
<feature type="compositionally biased region" description="Low complexity" evidence="1">
    <location>
        <begin position="112"/>
        <end position="141"/>
    </location>
</feature>
<reference evidence="2" key="1">
    <citation type="submission" date="2023-08" db="EMBL/GenBank/DDBJ databases">
        <title>Black Yeasts Isolated from many extreme environments.</title>
        <authorList>
            <person name="Coleine C."/>
            <person name="Stajich J.E."/>
            <person name="Selbmann L."/>
        </authorList>
    </citation>
    <scope>NUCLEOTIDE SEQUENCE</scope>
    <source>
        <strain evidence="2">CCFEE 5810</strain>
    </source>
</reference>
<dbReference type="CDD" id="cd14688">
    <property type="entry name" value="bZIP_YAP"/>
    <property type="match status" value="1"/>
</dbReference>
<organism evidence="2 3">
    <name type="scientific">Elasticomyces elasticus</name>
    <dbReference type="NCBI Taxonomy" id="574655"/>
    <lineage>
        <taxon>Eukaryota</taxon>
        <taxon>Fungi</taxon>
        <taxon>Dikarya</taxon>
        <taxon>Ascomycota</taxon>
        <taxon>Pezizomycotina</taxon>
        <taxon>Dothideomycetes</taxon>
        <taxon>Dothideomycetidae</taxon>
        <taxon>Mycosphaerellales</taxon>
        <taxon>Teratosphaeriaceae</taxon>
        <taxon>Elasticomyces</taxon>
    </lineage>
</organism>
<evidence type="ECO:0000313" key="3">
    <source>
        <dbReference type="Proteomes" id="UP001310594"/>
    </source>
</evidence>
<dbReference type="PANTHER" id="PTHR42070:SF1">
    <property type="entry name" value="FILAMENT ASSOCIATED PROTEIN, PUTATIVE (AFU_ORTHOLOGUE AFUA_8G06630)-RELATED"/>
    <property type="match status" value="1"/>
</dbReference>
<proteinExistence type="predicted"/>
<feature type="compositionally biased region" description="Polar residues" evidence="1">
    <location>
        <begin position="142"/>
        <end position="157"/>
    </location>
</feature>
<dbReference type="AlphaFoldDB" id="A0AAN7WCR7"/>
<evidence type="ECO:0008006" key="4">
    <source>
        <dbReference type="Google" id="ProtNLM"/>
    </source>
</evidence>
<dbReference type="PANTHER" id="PTHR42070">
    <property type="entry name" value="FILAMENT ASSOCIATED PROTEIN, PUTATIVE (AFU_ORTHOLOGUE AFUA_8G06630)-RELATED"/>
    <property type="match status" value="1"/>
</dbReference>
<feature type="region of interest" description="Disordered" evidence="1">
    <location>
        <begin position="1"/>
        <end position="29"/>
    </location>
</feature>
<dbReference type="EMBL" id="JAVRQU010000005">
    <property type="protein sequence ID" value="KAK5702643.1"/>
    <property type="molecule type" value="Genomic_DNA"/>
</dbReference>
<evidence type="ECO:0000256" key="1">
    <source>
        <dbReference type="SAM" id="MobiDB-lite"/>
    </source>
</evidence>
<accession>A0AAN7WCR7</accession>